<evidence type="ECO:0000313" key="4">
    <source>
        <dbReference type="EMBL" id="SFK25477.1"/>
    </source>
</evidence>
<accession>A0A1I3Y0M6</accession>
<proteinExistence type="inferred from homology"/>
<dbReference type="Proteomes" id="UP000199598">
    <property type="component" value="Unassembled WGS sequence"/>
</dbReference>
<protein>
    <submittedName>
        <fullName evidence="4">RND family efflux transporter, MFP subunit</fullName>
    </submittedName>
</protein>
<keyword evidence="2" id="KW-0175">Coiled coil</keyword>
<dbReference type="Gene3D" id="2.40.30.170">
    <property type="match status" value="1"/>
</dbReference>
<sequence>MRSTLRPFLAFGAYPSKALQAVCLSMLALLAGLAASQPIMAQEATTPTLPRPLVSVVTREASPEAVEFTVFGAVSAHYQQQLTSEVTGRVVGLSSQLEPGLMLTKGDVLAEIEDSSYRAALATAEENLASSELSLLQEEQRGKQAELDWERANIKGREASPLVLRKPFLKQEQLKLKAAAANLVEAQRNLANTRIVAPFDAVVISRSIAPSSYVTAGTQIAEIYSTDTLDVEVALTPVQWQLLLTEKGNSLSVNEISARVLNEAGVEWPAKITSIGATANAQTRQQSLRLQIEPRNAQGTVMRPGTFVRVMLIGREIPDIVMVPASAITSQGYVWTVSDDSQLERHLVTPLFTRVDEVALDVSAFPSRGPWKIVVNPISRYLPQQIVTTQAAE</sequence>
<evidence type="ECO:0000256" key="2">
    <source>
        <dbReference type="SAM" id="Coils"/>
    </source>
</evidence>
<evidence type="ECO:0000313" key="5">
    <source>
        <dbReference type="Proteomes" id="UP000199598"/>
    </source>
</evidence>
<dbReference type="PANTHER" id="PTHR30469:SF12">
    <property type="entry name" value="MULTIDRUG RESISTANCE PROTEIN MDTA"/>
    <property type="match status" value="1"/>
</dbReference>
<evidence type="ECO:0000256" key="3">
    <source>
        <dbReference type="SAM" id="SignalP"/>
    </source>
</evidence>
<dbReference type="Gene3D" id="2.40.50.100">
    <property type="match status" value="1"/>
</dbReference>
<comment type="caution">
    <text evidence="4">The sequence shown here is derived from an EMBL/GenBank/DDBJ whole genome shotgun (WGS) entry which is preliminary data.</text>
</comment>
<evidence type="ECO:0000256" key="1">
    <source>
        <dbReference type="ARBA" id="ARBA00009477"/>
    </source>
</evidence>
<dbReference type="SUPFAM" id="SSF111369">
    <property type="entry name" value="HlyD-like secretion proteins"/>
    <property type="match status" value="1"/>
</dbReference>
<feature type="chain" id="PRO_5045512235" evidence="3">
    <location>
        <begin position="42"/>
        <end position="393"/>
    </location>
</feature>
<dbReference type="PANTHER" id="PTHR30469">
    <property type="entry name" value="MULTIDRUG RESISTANCE PROTEIN MDTA"/>
    <property type="match status" value="1"/>
</dbReference>
<dbReference type="NCBIfam" id="TIGR01730">
    <property type="entry name" value="RND_mfp"/>
    <property type="match status" value="1"/>
</dbReference>
<keyword evidence="3" id="KW-0732">Signal</keyword>
<gene>
    <name evidence="4" type="ORF">SAMN04488518_103281</name>
</gene>
<reference evidence="4 5" key="1">
    <citation type="submission" date="2016-10" db="EMBL/GenBank/DDBJ databases">
        <authorList>
            <person name="Varghese N."/>
            <person name="Submissions S."/>
        </authorList>
    </citation>
    <scope>NUCLEOTIDE SEQUENCE [LARGE SCALE GENOMIC DNA]</scope>
    <source>
        <strain evidence="4 5">DSM 16392</strain>
    </source>
</reference>
<feature type="coiled-coil region" evidence="2">
    <location>
        <begin position="169"/>
        <end position="196"/>
    </location>
</feature>
<dbReference type="Gene3D" id="2.40.420.20">
    <property type="match status" value="1"/>
</dbReference>
<dbReference type="Gene3D" id="1.10.287.470">
    <property type="entry name" value="Helix hairpin bin"/>
    <property type="match status" value="1"/>
</dbReference>
<dbReference type="RefSeq" id="WP_093518333.1">
    <property type="nucleotide sequence ID" value="NZ_FOSK01000003.1"/>
</dbReference>
<dbReference type="InterPro" id="IPR006143">
    <property type="entry name" value="RND_pump_MFP"/>
</dbReference>
<comment type="similarity">
    <text evidence="1">Belongs to the membrane fusion protein (MFP) (TC 8.A.1) family.</text>
</comment>
<organism evidence="4 5">
    <name type="scientific">Pseudovibrio ascidiaceicola</name>
    <dbReference type="NCBI Taxonomy" id="285279"/>
    <lineage>
        <taxon>Bacteria</taxon>
        <taxon>Pseudomonadati</taxon>
        <taxon>Pseudomonadota</taxon>
        <taxon>Alphaproteobacteria</taxon>
        <taxon>Hyphomicrobiales</taxon>
        <taxon>Stappiaceae</taxon>
        <taxon>Pseudovibrio</taxon>
    </lineage>
</organism>
<feature type="signal peptide" evidence="3">
    <location>
        <begin position="1"/>
        <end position="41"/>
    </location>
</feature>
<name>A0A1I3Y0M6_9HYPH</name>
<dbReference type="EMBL" id="FOSK01000003">
    <property type="protein sequence ID" value="SFK25477.1"/>
    <property type="molecule type" value="Genomic_DNA"/>
</dbReference>
<keyword evidence="5" id="KW-1185">Reference proteome</keyword>